<evidence type="ECO:0000313" key="2">
    <source>
        <dbReference type="EMBL" id="AMX81491.1"/>
    </source>
</evidence>
<evidence type="ECO:0000256" key="1">
    <source>
        <dbReference type="SAM" id="SignalP"/>
    </source>
</evidence>
<reference evidence="2" key="1">
    <citation type="submission" date="2016-01" db="EMBL/GenBank/DDBJ databases">
        <authorList>
            <person name="Oliw E.H."/>
        </authorList>
    </citation>
    <scope>NUCLEOTIDE SEQUENCE</scope>
    <source>
        <tissue evidence="2">Venom gland</tissue>
    </source>
</reference>
<dbReference type="AlphaFoldDB" id="A0A146CJC6"/>
<feature type="signal peptide" evidence="1">
    <location>
        <begin position="1"/>
        <end position="24"/>
    </location>
</feature>
<protein>
    <submittedName>
        <fullName evidence="2">Venom toxin meuVNP-1A</fullName>
    </submittedName>
</protein>
<dbReference type="EMBL" id="KU569304">
    <property type="protein sequence ID" value="AMX81491.1"/>
    <property type="molecule type" value="mRNA"/>
</dbReference>
<name>A0A146CJC6_MESEU</name>
<accession>A0A146CJC6</accession>
<keyword evidence="1" id="KW-0732">Signal</keyword>
<proteinExistence type="evidence at transcript level"/>
<sequence>MKIVVVYFLTLILVLSLHNQIAGAEHFDPALAAGAGRLDPAIAGAAFGEMKERSLEAGAGRFDKALRQVYSPTSARSSLRGARRYPFGG</sequence>
<organism evidence="2">
    <name type="scientific">Mesobuthus eupeus</name>
    <name type="common">Lesser Asian scorpion</name>
    <name type="synonym">Buthus eupeus</name>
    <dbReference type="NCBI Taxonomy" id="34648"/>
    <lineage>
        <taxon>Eukaryota</taxon>
        <taxon>Metazoa</taxon>
        <taxon>Ecdysozoa</taxon>
        <taxon>Arthropoda</taxon>
        <taxon>Chelicerata</taxon>
        <taxon>Arachnida</taxon>
        <taxon>Scorpiones</taxon>
        <taxon>Buthida</taxon>
        <taxon>Buthoidea</taxon>
        <taxon>Buthidae</taxon>
        <taxon>Mesobuthus</taxon>
    </lineage>
</organism>
<feature type="chain" id="PRO_5007523372" evidence="1">
    <location>
        <begin position="25"/>
        <end position="89"/>
    </location>
</feature>